<dbReference type="AlphaFoldDB" id="A0A7Y2KUJ0"/>
<dbReference type="Proteomes" id="UP000550136">
    <property type="component" value="Unassembled WGS sequence"/>
</dbReference>
<dbReference type="RefSeq" id="WP_206378741.1">
    <property type="nucleotide sequence ID" value="NZ_JABEOU010000066.1"/>
</dbReference>
<protein>
    <submittedName>
        <fullName evidence="1">Uncharacterized protein</fullName>
    </submittedName>
</protein>
<proteinExistence type="predicted"/>
<sequence>MKTGVPRGTPMDAPSARGEPVHAAALHLCNCDAVISDDMLIVMAYLAAEPTVYADAWGYRDAMAARMIPLRHAIDIMTGEPIDAIRDARGFSPRAASRSGASASGLGRGLSPRRRVEIGHGLRRRLAVAAGFLTPLAACDDQSRLVRVEAEITRISRLNHPATGQNDR</sequence>
<evidence type="ECO:0000313" key="1">
    <source>
        <dbReference type="EMBL" id="NNG59917.1"/>
    </source>
</evidence>
<reference evidence="1 2" key="1">
    <citation type="submission" date="2020-05" db="EMBL/GenBank/DDBJ databases">
        <title>Draft Genome Sequences of Sphingomonas sp. Isolated from the International Space Station.</title>
        <authorList>
            <person name="Bijlani S."/>
            <person name="Singh N.K."/>
            <person name="Mason C.E."/>
            <person name="Wang C.C."/>
            <person name="Venkateswaran K."/>
        </authorList>
    </citation>
    <scope>NUCLEOTIDE SEQUENCE [LARGE SCALE GENOMIC DNA]</scope>
    <source>
        <strain evidence="1 2">FKI-L5-BR-P1</strain>
    </source>
</reference>
<dbReference type="EMBL" id="JABEOU010000066">
    <property type="protein sequence ID" value="NNG59917.1"/>
    <property type="molecule type" value="Genomic_DNA"/>
</dbReference>
<comment type="caution">
    <text evidence="1">The sequence shown here is derived from an EMBL/GenBank/DDBJ whole genome shotgun (WGS) entry which is preliminary data.</text>
</comment>
<evidence type="ECO:0000313" key="2">
    <source>
        <dbReference type="Proteomes" id="UP000550136"/>
    </source>
</evidence>
<gene>
    <name evidence="1" type="ORF">HKX06_21500</name>
</gene>
<accession>A0A7Y2KUJ0</accession>
<name>A0A7Y2KUJ0_SPHPI</name>
<organism evidence="1 2">
    <name type="scientific">Sphingomonas paucimobilis</name>
    <name type="common">Pseudomonas paucimobilis</name>
    <dbReference type="NCBI Taxonomy" id="13689"/>
    <lineage>
        <taxon>Bacteria</taxon>
        <taxon>Pseudomonadati</taxon>
        <taxon>Pseudomonadota</taxon>
        <taxon>Alphaproteobacteria</taxon>
        <taxon>Sphingomonadales</taxon>
        <taxon>Sphingomonadaceae</taxon>
        <taxon>Sphingomonas</taxon>
    </lineage>
</organism>